<dbReference type="RefSeq" id="WP_014078983.1">
    <property type="nucleotide sequence ID" value="NC_015977.1"/>
</dbReference>
<dbReference type="eggNOG" id="COG3387">
    <property type="taxonomic scope" value="Bacteria"/>
</dbReference>
<evidence type="ECO:0000259" key="4">
    <source>
        <dbReference type="Pfam" id="PF05592"/>
    </source>
</evidence>
<dbReference type="KEGG" id="rho:RHOM_04080"/>
<protein>
    <recommendedName>
        <fullName evidence="2">alpha-L-rhamnosidase</fullName>
        <ecNumber evidence="2">3.2.1.40</ecNumber>
    </recommendedName>
</protein>
<dbReference type="InterPro" id="IPR008928">
    <property type="entry name" value="6-hairpin_glycosidase_sf"/>
</dbReference>
<dbReference type="Gene3D" id="2.60.120.260">
    <property type="entry name" value="Galactose-binding domain-like"/>
    <property type="match status" value="2"/>
</dbReference>
<feature type="domain" description="Alpha-L-rhamnosidase six-hairpin glycosidase" evidence="5">
    <location>
        <begin position="351"/>
        <end position="681"/>
    </location>
</feature>
<dbReference type="EC" id="3.2.1.40" evidence="2"/>
<dbReference type="SUPFAM" id="SSF48208">
    <property type="entry name" value="Six-hairpin glycosidases"/>
    <property type="match status" value="1"/>
</dbReference>
<evidence type="ECO:0000256" key="3">
    <source>
        <dbReference type="SAM" id="MobiDB-lite"/>
    </source>
</evidence>
<dbReference type="GeneID" id="93722665"/>
<dbReference type="Pfam" id="PF17389">
    <property type="entry name" value="Bac_rhamnosid6H"/>
    <property type="match status" value="1"/>
</dbReference>
<evidence type="ECO:0000259" key="5">
    <source>
        <dbReference type="Pfam" id="PF17389"/>
    </source>
</evidence>
<dbReference type="InterPro" id="IPR008902">
    <property type="entry name" value="Rhamnosid_concanavalin"/>
</dbReference>
<sequence>MQTEEQTPGKDGGMTEEMSREKAEWSPQWLTIREFSHITPVNLFHKEQEEGEKQPEAEQQLTAEFRRNLHVLVRARFTLETAQENLTLRLTADDHYKLYVESGFVAEGPAPGYPDHYYYNEIPLGKMEAGEHCFGLHLYYQGLINRVYNSGDLRFAFATELMDAQDCRIPLRFCYERTDAYSGGTIGYDTQFLENFDSRKFPEGWSSAEFDDAGWKTPAAAEWADYRLYLQPTRMLCGERIKPEKVEIYEDGSIRIDVGEEVAGSLCLTAEGSAGDTVEIFCGEELDESGSVRYEMRCNCSYHEIWTLSDGCCSLEPYDYKGFRYAKLLPGKGVNICGIFVQTRHYPMEEGAEVTSSEKRLEQIFSICKNAVKYGTQEGYVDCPTREKGQYLGDAVVTAHAQVLLTGETQMLLKCIDQFAQTRAVCPGLLAVAPGGLMQEIADYSLMYPQLLALYYRYTGNAAALLPYYKTALGMIRHFAQYERADGLLVQVADKWNLVDWPENLRDEYDFALTRPVVGAGCHNVINALYLGAKKTLNGLARVLGREEPYELEKPVFAYRRAFYRKETGLLADSETSSHTSLHSNVYALYFGLLEEAEEAPVIEFLEKRGFSCGVMLSYYLLLALARRGRYESVYRLLLNDSDHGWCNMLREGATTCFEAWGKDQKWNTSLCHPWASAPVPVILEEIAGIHLSPEGGCDFAPHIPKEVDYFHASVRVRGKMYTVTKQDGEIHAAIDGIEQSKEM</sequence>
<organism evidence="6 7">
    <name type="scientific">Roseburia hominis (strain DSM 16839 / JCM 17582 / NCIMB 14029 / A2-183)</name>
    <dbReference type="NCBI Taxonomy" id="585394"/>
    <lineage>
        <taxon>Bacteria</taxon>
        <taxon>Bacillati</taxon>
        <taxon>Bacillota</taxon>
        <taxon>Clostridia</taxon>
        <taxon>Lachnospirales</taxon>
        <taxon>Lachnospiraceae</taxon>
        <taxon>Roseburia</taxon>
    </lineage>
</organism>
<dbReference type="AlphaFoldDB" id="G2T0U4"/>
<dbReference type="EMBL" id="CP003040">
    <property type="protein sequence ID" value="AEN95938.1"/>
    <property type="molecule type" value="Genomic_DNA"/>
</dbReference>
<evidence type="ECO:0000313" key="6">
    <source>
        <dbReference type="EMBL" id="AEN95938.1"/>
    </source>
</evidence>
<name>G2T0U4_ROSHA</name>
<feature type="domain" description="Alpha-L-rhamnosidase concanavalin-like" evidence="4">
    <location>
        <begin position="251"/>
        <end position="327"/>
    </location>
</feature>
<dbReference type="STRING" id="585394.RHOM_04080"/>
<dbReference type="GO" id="GO:0030596">
    <property type="term" value="F:alpha-L-rhamnosidase activity"/>
    <property type="evidence" value="ECO:0007669"/>
    <property type="project" value="UniProtKB-EC"/>
</dbReference>
<dbReference type="PANTHER" id="PTHR33307:SF6">
    <property type="entry name" value="ALPHA-RHAMNOSIDASE (EUROFUNG)-RELATED"/>
    <property type="match status" value="1"/>
</dbReference>
<reference evidence="6 7" key="1">
    <citation type="journal article" date="2015" name="Genome Announc.">
        <title>Complete genome sequence of the human gut symbiont Roseburia hominis.</title>
        <authorList>
            <person name="Travis A.J."/>
            <person name="Kelly D."/>
            <person name="Flint H.J."/>
            <person name="Aminov R.I."/>
        </authorList>
    </citation>
    <scope>NUCLEOTIDE SEQUENCE [LARGE SCALE GENOMIC DNA]</scope>
    <source>
        <strain evidence="7">DSM 16839 / JCM 17582 / NCIMB 14029 / A2-183</strain>
    </source>
</reference>
<dbReference type="Pfam" id="PF05592">
    <property type="entry name" value="Bac_rhamnosid"/>
    <property type="match status" value="1"/>
</dbReference>
<dbReference type="InterPro" id="IPR012341">
    <property type="entry name" value="6hp_glycosidase-like_sf"/>
</dbReference>
<dbReference type="Gene3D" id="1.50.10.10">
    <property type="match status" value="1"/>
</dbReference>
<dbReference type="GO" id="GO:0005975">
    <property type="term" value="P:carbohydrate metabolic process"/>
    <property type="evidence" value="ECO:0007669"/>
    <property type="project" value="InterPro"/>
</dbReference>
<evidence type="ECO:0000256" key="2">
    <source>
        <dbReference type="ARBA" id="ARBA00012652"/>
    </source>
</evidence>
<comment type="catalytic activity">
    <reaction evidence="1">
        <text>Hydrolysis of terminal non-reducing alpha-L-rhamnose residues in alpha-L-rhamnosides.</text>
        <dbReference type="EC" id="3.2.1.40"/>
    </reaction>
</comment>
<feature type="region of interest" description="Disordered" evidence="3">
    <location>
        <begin position="1"/>
        <end position="23"/>
    </location>
</feature>
<dbReference type="Gene3D" id="2.60.420.10">
    <property type="entry name" value="Maltose phosphorylase, domain 3"/>
    <property type="match status" value="1"/>
</dbReference>
<dbReference type="HOGENOM" id="CLU_009782_0_0_9"/>
<evidence type="ECO:0000256" key="1">
    <source>
        <dbReference type="ARBA" id="ARBA00001445"/>
    </source>
</evidence>
<gene>
    <name evidence="6" type="ordered locus">RHOM_04080</name>
</gene>
<evidence type="ECO:0000313" key="7">
    <source>
        <dbReference type="Proteomes" id="UP000008178"/>
    </source>
</evidence>
<accession>G2T0U4</accession>
<keyword evidence="7" id="KW-1185">Reference proteome</keyword>
<dbReference type="Proteomes" id="UP000008178">
    <property type="component" value="Chromosome"/>
</dbReference>
<dbReference type="PANTHER" id="PTHR33307">
    <property type="entry name" value="ALPHA-RHAMNOSIDASE (EUROFUNG)"/>
    <property type="match status" value="1"/>
</dbReference>
<dbReference type="InterPro" id="IPR035396">
    <property type="entry name" value="Bac_rhamnosid6H"/>
</dbReference>
<dbReference type="InterPro" id="IPR016007">
    <property type="entry name" value="Alpha_rhamnosid"/>
</dbReference>
<proteinExistence type="predicted"/>